<dbReference type="SUPFAM" id="SSF102114">
    <property type="entry name" value="Radical SAM enzymes"/>
    <property type="match status" value="1"/>
</dbReference>
<evidence type="ECO:0000256" key="7">
    <source>
        <dbReference type="ARBA" id="ARBA00023014"/>
    </source>
</evidence>
<dbReference type="InterPro" id="IPR007197">
    <property type="entry name" value="rSAM"/>
</dbReference>
<evidence type="ECO:0000259" key="9">
    <source>
        <dbReference type="PROSITE" id="PS51918"/>
    </source>
</evidence>
<evidence type="ECO:0000256" key="3">
    <source>
        <dbReference type="ARBA" id="ARBA00022723"/>
    </source>
</evidence>
<sequence length="361" mass="40037">MPTLPGPLSLVAEVTHRCPLHCVYCSNPLQMQSATNELSTEDWTRVFHQASALGVLHLHLTGGEPLARPDIAQLVAAGREANLYVNMITSGLGLTADRMTELKDAGLEHIQLSLQDADEEKANEFAGARAHANKLKLAALIRQQDIAFTVNVVVHRDNLDRLEEILALAESLEPQRIEVAHVQYYGWALKNRDRLMPTPSQVERSVQLIQEAQSRLSGRIQLQAVFPDYYARYPKPCVGGWGRQMMLIDPAGLALPCHAAAIIPGMDFDSVRTHSLEWLWTQSPAFNRFRGQDWMKDPCAACDRKEIDFGGCRCQAFQLTGDAANTDPACSLSDRHSDLVAITQAPAPPPTQWVYRILVNS</sequence>
<comment type="pathway">
    <text evidence="8">Cofactor biosynthesis; pyrroloquinoline quinone biosynthesis.</text>
</comment>
<evidence type="ECO:0000256" key="2">
    <source>
        <dbReference type="ARBA" id="ARBA00022691"/>
    </source>
</evidence>
<dbReference type="InterPro" id="IPR011843">
    <property type="entry name" value="PQQ_synth_PqqE_bac"/>
</dbReference>
<evidence type="ECO:0000256" key="4">
    <source>
        <dbReference type="ARBA" id="ARBA00022905"/>
    </source>
</evidence>
<evidence type="ECO:0000256" key="5">
    <source>
        <dbReference type="ARBA" id="ARBA00023002"/>
    </source>
</evidence>
<dbReference type="GO" id="GO:0005506">
    <property type="term" value="F:iron ion binding"/>
    <property type="evidence" value="ECO:0007669"/>
    <property type="project" value="UniProtKB-UniRule"/>
</dbReference>
<dbReference type="InterPro" id="IPR013785">
    <property type="entry name" value="Aldolase_TIM"/>
</dbReference>
<dbReference type="Pfam" id="PF13186">
    <property type="entry name" value="SPASM"/>
    <property type="match status" value="1"/>
</dbReference>
<feature type="domain" description="Radical SAM core" evidence="9">
    <location>
        <begin position="4"/>
        <end position="219"/>
    </location>
</feature>
<dbReference type="InterPro" id="IPR050377">
    <property type="entry name" value="Radical_SAM_PqqE_MftC-like"/>
</dbReference>
<dbReference type="GO" id="GO:0009975">
    <property type="term" value="F:cyclase activity"/>
    <property type="evidence" value="ECO:0007669"/>
    <property type="project" value="UniProtKB-UniRule"/>
</dbReference>
<feature type="binding site" evidence="8">
    <location>
        <position position="18"/>
    </location>
    <ligand>
        <name>[4Fe-4S] cluster</name>
        <dbReference type="ChEBI" id="CHEBI:49883"/>
        <note>4Fe-4S-S-AdoMet</note>
    </ligand>
</feature>
<dbReference type="UniPathway" id="UPA00539"/>
<keyword evidence="6 8" id="KW-0408">Iron</keyword>
<comment type="caution">
    <text evidence="10">The sequence shown here is derived from an EMBL/GenBank/DDBJ whole genome shotgun (WGS) entry which is preliminary data.</text>
</comment>
<evidence type="ECO:0000313" key="11">
    <source>
        <dbReference type="Proteomes" id="UP000564385"/>
    </source>
</evidence>
<dbReference type="PROSITE" id="PS51918">
    <property type="entry name" value="RADICAL_SAM"/>
    <property type="match status" value="1"/>
</dbReference>
<dbReference type="InterPro" id="IPR058240">
    <property type="entry name" value="rSAM_sf"/>
</dbReference>
<dbReference type="SMART" id="SM00729">
    <property type="entry name" value="Elp3"/>
    <property type="match status" value="1"/>
</dbReference>
<organism evidence="10 11">
    <name type="scientific">Tunturiibacter lichenicola</name>
    <dbReference type="NCBI Taxonomy" id="2051959"/>
    <lineage>
        <taxon>Bacteria</taxon>
        <taxon>Pseudomonadati</taxon>
        <taxon>Acidobacteriota</taxon>
        <taxon>Terriglobia</taxon>
        <taxon>Terriglobales</taxon>
        <taxon>Acidobacteriaceae</taxon>
        <taxon>Tunturiibacter</taxon>
    </lineage>
</organism>
<dbReference type="EC" id="1.21.98.4" evidence="8"/>
<dbReference type="CDD" id="cd21119">
    <property type="entry name" value="SPASM_PqqE"/>
    <property type="match status" value="1"/>
</dbReference>
<dbReference type="PANTHER" id="PTHR11228:SF7">
    <property type="entry name" value="PQQA PEPTIDE CYCLASE"/>
    <property type="match status" value="1"/>
</dbReference>
<dbReference type="NCBIfam" id="TIGR04085">
    <property type="entry name" value="rSAM_more_4Fe4S"/>
    <property type="match status" value="1"/>
</dbReference>
<comment type="cofactor">
    <cofactor evidence="8">
        <name>[4Fe-4S] cluster</name>
        <dbReference type="ChEBI" id="CHEBI:49883"/>
    </cofactor>
    <text evidence="8">Binds 1 [4Fe-4S] cluster. The cluster is coordinated with 3 cysteines and an exchangeable S-adenosyl-L-methionine.</text>
</comment>
<dbReference type="AlphaFoldDB" id="A0A852VI35"/>
<evidence type="ECO:0000256" key="6">
    <source>
        <dbReference type="ARBA" id="ARBA00023004"/>
    </source>
</evidence>
<keyword evidence="4 8" id="KW-0884">PQQ biosynthesis</keyword>
<keyword evidence="5 8" id="KW-0560">Oxidoreductase</keyword>
<comment type="function">
    <text evidence="8">Catalyzes the cross-linking of a glutamate residue and a tyrosine residue in the PqqA protein as part of the biosynthesis of pyrroloquinoline quinone (PQQ).</text>
</comment>
<dbReference type="SFLD" id="SFLDS00029">
    <property type="entry name" value="Radical_SAM"/>
    <property type="match status" value="1"/>
</dbReference>
<dbReference type="Proteomes" id="UP000564385">
    <property type="component" value="Unassembled WGS sequence"/>
</dbReference>
<evidence type="ECO:0000256" key="1">
    <source>
        <dbReference type="ARBA" id="ARBA00022485"/>
    </source>
</evidence>
<dbReference type="Gene3D" id="3.20.20.70">
    <property type="entry name" value="Aldolase class I"/>
    <property type="match status" value="1"/>
</dbReference>
<comment type="subunit">
    <text evidence="8">Interacts with PqqD. The interaction is necessary for activity of PqqE.</text>
</comment>
<dbReference type="InterPro" id="IPR017200">
    <property type="entry name" value="PqqE-like"/>
</dbReference>
<evidence type="ECO:0000313" key="10">
    <source>
        <dbReference type="EMBL" id="NYF89855.1"/>
    </source>
</evidence>
<dbReference type="GO" id="GO:0051539">
    <property type="term" value="F:4 iron, 4 sulfur cluster binding"/>
    <property type="evidence" value="ECO:0007669"/>
    <property type="project" value="UniProtKB-KW"/>
</dbReference>
<dbReference type="SFLD" id="SFLDF00280">
    <property type="entry name" value="coenzyme_PQQ_synthesis_protein"/>
    <property type="match status" value="1"/>
</dbReference>
<feature type="binding site" evidence="8">
    <location>
        <position position="25"/>
    </location>
    <ligand>
        <name>[4Fe-4S] cluster</name>
        <dbReference type="ChEBI" id="CHEBI:49883"/>
        <note>4Fe-4S-S-AdoMet</note>
    </ligand>
</feature>
<dbReference type="PIRSF" id="PIRSF037420">
    <property type="entry name" value="PQQ_syn_pqqE"/>
    <property type="match status" value="1"/>
</dbReference>
<dbReference type="SFLD" id="SFLDG01067">
    <property type="entry name" value="SPASM/twitch_domain_containing"/>
    <property type="match status" value="1"/>
</dbReference>
<dbReference type="HAMAP" id="MF_00660">
    <property type="entry name" value="PqqE"/>
    <property type="match status" value="1"/>
</dbReference>
<keyword evidence="7 8" id="KW-0411">Iron-sulfur</keyword>
<keyword evidence="1 8" id="KW-0004">4Fe-4S</keyword>
<dbReference type="EMBL" id="JACCCU010000001">
    <property type="protein sequence ID" value="NYF89855.1"/>
    <property type="molecule type" value="Genomic_DNA"/>
</dbReference>
<feature type="binding site" evidence="8">
    <location>
        <position position="22"/>
    </location>
    <ligand>
        <name>[4Fe-4S] cluster</name>
        <dbReference type="ChEBI" id="CHEBI:49883"/>
        <note>4Fe-4S-S-AdoMet</note>
    </ligand>
</feature>
<comment type="similarity">
    <text evidence="8">Belongs to the radical SAM superfamily. PqqE family.</text>
</comment>
<name>A0A852VI35_9BACT</name>
<dbReference type="CDD" id="cd01335">
    <property type="entry name" value="Radical_SAM"/>
    <property type="match status" value="1"/>
</dbReference>
<gene>
    <name evidence="8" type="primary">pqqE</name>
    <name evidence="10" type="ORF">HDF08_001922</name>
</gene>
<protein>
    <recommendedName>
        <fullName evidence="8">PqqA peptide cyclase</fullName>
        <ecNumber evidence="8">1.21.98.4</ecNumber>
    </recommendedName>
    <alternativeName>
        <fullName evidence="8">Coenzyme PQQ synthesis protein E</fullName>
    </alternativeName>
</protein>
<comment type="catalytic activity">
    <reaction evidence="8">
        <text>[PQQ precursor protein] + S-adenosyl-L-methionine = E-Y cross-linked-[PQQ precursor protein] + 5'-deoxyadenosine + L-methionine + H(+)</text>
        <dbReference type="Rhea" id="RHEA:56836"/>
        <dbReference type="Rhea" id="RHEA-COMP:14800"/>
        <dbReference type="Rhea" id="RHEA-COMP:14801"/>
        <dbReference type="ChEBI" id="CHEBI:15378"/>
        <dbReference type="ChEBI" id="CHEBI:17319"/>
        <dbReference type="ChEBI" id="CHEBI:57844"/>
        <dbReference type="ChEBI" id="CHEBI:59789"/>
        <dbReference type="ChEBI" id="CHEBI:141026"/>
        <dbReference type="ChEBI" id="CHEBI:141027"/>
        <dbReference type="EC" id="1.21.98.4"/>
    </reaction>
</comment>
<evidence type="ECO:0000256" key="8">
    <source>
        <dbReference type="HAMAP-Rule" id="MF_00660"/>
    </source>
</evidence>
<dbReference type="Pfam" id="PF04055">
    <property type="entry name" value="Radical_SAM"/>
    <property type="match status" value="1"/>
</dbReference>
<dbReference type="InterPro" id="IPR006638">
    <property type="entry name" value="Elp3/MiaA/NifB-like_rSAM"/>
</dbReference>
<dbReference type="GO" id="GO:0016491">
    <property type="term" value="F:oxidoreductase activity"/>
    <property type="evidence" value="ECO:0007669"/>
    <property type="project" value="UniProtKB-KW"/>
</dbReference>
<dbReference type="InterPro" id="IPR023885">
    <property type="entry name" value="4Fe4S-binding_SPASM_dom"/>
</dbReference>
<keyword evidence="2 8" id="KW-0949">S-adenosyl-L-methionine</keyword>
<dbReference type="NCBIfam" id="TIGR02109">
    <property type="entry name" value="PQQ_syn_pqqE"/>
    <property type="match status" value="1"/>
</dbReference>
<accession>A0A852VI35</accession>
<dbReference type="SFLD" id="SFLDG01386">
    <property type="entry name" value="main_SPASM_domain-containing"/>
    <property type="match status" value="1"/>
</dbReference>
<reference evidence="10 11" key="1">
    <citation type="submission" date="2020-07" db="EMBL/GenBank/DDBJ databases">
        <title>Genomic Encyclopedia of Type Strains, Phase IV (KMG-V): Genome sequencing to study the core and pangenomes of soil and plant-associated prokaryotes.</title>
        <authorList>
            <person name="Whitman W."/>
        </authorList>
    </citation>
    <scope>NUCLEOTIDE SEQUENCE [LARGE SCALE GENOMIC DNA]</scope>
    <source>
        <strain evidence="10 11">M8UP22</strain>
    </source>
</reference>
<proteinExistence type="inferred from homology"/>
<dbReference type="PANTHER" id="PTHR11228">
    <property type="entry name" value="RADICAL SAM DOMAIN PROTEIN"/>
    <property type="match status" value="1"/>
</dbReference>
<dbReference type="GO" id="GO:0018189">
    <property type="term" value="P:pyrroloquinoline quinone biosynthetic process"/>
    <property type="evidence" value="ECO:0007669"/>
    <property type="project" value="UniProtKB-UniRule"/>
</dbReference>
<keyword evidence="3 8" id="KW-0479">Metal-binding</keyword>
<dbReference type="GO" id="GO:1904047">
    <property type="term" value="F:S-adenosyl-L-methionine binding"/>
    <property type="evidence" value="ECO:0007669"/>
    <property type="project" value="UniProtKB-UniRule"/>
</dbReference>